<evidence type="ECO:0000256" key="3">
    <source>
        <dbReference type="ARBA" id="ARBA00022833"/>
    </source>
</evidence>
<evidence type="ECO:0000259" key="5">
    <source>
        <dbReference type="SMART" id="SM00829"/>
    </source>
</evidence>
<comment type="cofactor">
    <cofactor evidence="1">
        <name>Zn(2+)</name>
        <dbReference type="ChEBI" id="CHEBI:29105"/>
    </cofactor>
</comment>
<protein>
    <submittedName>
        <fullName evidence="6">Alcohol dehydrogenase catalytic domain-containing protein</fullName>
    </submittedName>
</protein>
<dbReference type="Proteomes" id="UP001597042">
    <property type="component" value="Unassembled WGS sequence"/>
</dbReference>
<gene>
    <name evidence="6" type="ORF">ACFQZV_02360</name>
</gene>
<dbReference type="RefSeq" id="WP_378752911.1">
    <property type="nucleotide sequence ID" value="NZ_JBHSSV010000012.1"/>
</dbReference>
<keyword evidence="7" id="KW-1185">Reference proteome</keyword>
<evidence type="ECO:0000256" key="2">
    <source>
        <dbReference type="ARBA" id="ARBA00022723"/>
    </source>
</evidence>
<dbReference type="Pfam" id="PF00107">
    <property type="entry name" value="ADH_zinc_N"/>
    <property type="match status" value="1"/>
</dbReference>
<evidence type="ECO:0000256" key="4">
    <source>
        <dbReference type="ARBA" id="ARBA00023002"/>
    </source>
</evidence>
<keyword evidence="2" id="KW-0479">Metal-binding</keyword>
<organism evidence="6 7">
    <name type="scientific">Microbacterium koreense</name>
    <dbReference type="NCBI Taxonomy" id="323761"/>
    <lineage>
        <taxon>Bacteria</taxon>
        <taxon>Bacillati</taxon>
        <taxon>Actinomycetota</taxon>
        <taxon>Actinomycetes</taxon>
        <taxon>Micrococcales</taxon>
        <taxon>Microbacteriaceae</taxon>
        <taxon>Microbacterium</taxon>
    </lineage>
</organism>
<dbReference type="EMBL" id="JBHTIM010000001">
    <property type="protein sequence ID" value="MFD0780141.1"/>
    <property type="molecule type" value="Genomic_DNA"/>
</dbReference>
<name>A0ABW2ZNF0_9MICO</name>
<sequence length="341" mass="36437">MTETMKAVVYTGLDTFEVTQVPQPTPGPGELLIRVEAAGLCHTDLDILAGRYSAQFPRIPGHEFAGTVVDADSIYQGCIGARVAIDPLIACHQCRNCTRGYPNLCTAGQAYGAERDGGFAEYAVVRQENAHNIGGLSMPVAALAEPFACAVNALERARLAPGMKAAIIGAGPMGMILSIALRGWDVHDVTFADRIPERLDRARSFGATHTAIVDESITDVLPTADFDLVIDATGRPEVVQDAIRLLADGGTLIPFGVCPPGSQINLDPFEIYRRQLRIIGSFSLNRGIPGALRILQRSDFPLQELITTRFALDAGAETLAAIGRADTIKIQFDPTITPAAQ</sequence>
<proteinExistence type="predicted"/>
<dbReference type="InterPro" id="IPR013149">
    <property type="entry name" value="ADH-like_C"/>
</dbReference>
<comment type="caution">
    <text evidence="6">The sequence shown here is derived from an EMBL/GenBank/DDBJ whole genome shotgun (WGS) entry which is preliminary data.</text>
</comment>
<dbReference type="InterPro" id="IPR020843">
    <property type="entry name" value="ER"/>
</dbReference>
<dbReference type="InterPro" id="IPR011032">
    <property type="entry name" value="GroES-like_sf"/>
</dbReference>
<feature type="domain" description="Enoyl reductase (ER)" evidence="5">
    <location>
        <begin position="12"/>
        <end position="332"/>
    </location>
</feature>
<evidence type="ECO:0000256" key="1">
    <source>
        <dbReference type="ARBA" id="ARBA00001947"/>
    </source>
</evidence>
<dbReference type="Gene3D" id="3.90.180.10">
    <property type="entry name" value="Medium-chain alcohol dehydrogenases, catalytic domain"/>
    <property type="match status" value="1"/>
</dbReference>
<dbReference type="Pfam" id="PF08240">
    <property type="entry name" value="ADH_N"/>
    <property type="match status" value="1"/>
</dbReference>
<accession>A0ABW2ZNF0</accession>
<dbReference type="InterPro" id="IPR050129">
    <property type="entry name" value="Zn_alcohol_dh"/>
</dbReference>
<keyword evidence="3" id="KW-0862">Zinc</keyword>
<dbReference type="SMART" id="SM00829">
    <property type="entry name" value="PKS_ER"/>
    <property type="match status" value="1"/>
</dbReference>
<dbReference type="InterPro" id="IPR013154">
    <property type="entry name" value="ADH-like_N"/>
</dbReference>
<dbReference type="PANTHER" id="PTHR43401">
    <property type="entry name" value="L-THREONINE 3-DEHYDROGENASE"/>
    <property type="match status" value="1"/>
</dbReference>
<dbReference type="Gene3D" id="3.40.50.720">
    <property type="entry name" value="NAD(P)-binding Rossmann-like Domain"/>
    <property type="match status" value="1"/>
</dbReference>
<evidence type="ECO:0000313" key="6">
    <source>
        <dbReference type="EMBL" id="MFD0780141.1"/>
    </source>
</evidence>
<dbReference type="InterPro" id="IPR036291">
    <property type="entry name" value="NAD(P)-bd_dom_sf"/>
</dbReference>
<keyword evidence="4" id="KW-0560">Oxidoreductase</keyword>
<dbReference type="SUPFAM" id="SSF50129">
    <property type="entry name" value="GroES-like"/>
    <property type="match status" value="1"/>
</dbReference>
<dbReference type="PANTHER" id="PTHR43401:SF2">
    <property type="entry name" value="L-THREONINE 3-DEHYDROGENASE"/>
    <property type="match status" value="1"/>
</dbReference>
<dbReference type="SUPFAM" id="SSF51735">
    <property type="entry name" value="NAD(P)-binding Rossmann-fold domains"/>
    <property type="match status" value="1"/>
</dbReference>
<reference evidence="7" key="1">
    <citation type="journal article" date="2019" name="Int. J. Syst. Evol. Microbiol.">
        <title>The Global Catalogue of Microorganisms (GCM) 10K type strain sequencing project: providing services to taxonomists for standard genome sequencing and annotation.</title>
        <authorList>
            <consortium name="The Broad Institute Genomics Platform"/>
            <consortium name="The Broad Institute Genome Sequencing Center for Infectious Disease"/>
            <person name="Wu L."/>
            <person name="Ma J."/>
        </authorList>
    </citation>
    <scope>NUCLEOTIDE SEQUENCE [LARGE SCALE GENOMIC DNA]</scope>
    <source>
        <strain evidence="7">CCUG 50754</strain>
    </source>
</reference>
<evidence type="ECO:0000313" key="7">
    <source>
        <dbReference type="Proteomes" id="UP001597042"/>
    </source>
</evidence>